<evidence type="ECO:0000256" key="2">
    <source>
        <dbReference type="SAM" id="MobiDB-lite"/>
    </source>
</evidence>
<gene>
    <name evidence="3" type="ORF">Lste_0901</name>
</gene>
<feature type="region of interest" description="Disordered" evidence="2">
    <location>
        <begin position="527"/>
        <end position="559"/>
    </location>
</feature>
<keyword evidence="1" id="KW-0677">Repeat</keyword>
<dbReference type="RefSeq" id="WP_058509891.1">
    <property type="nucleotide sequence ID" value="NZ_LNYY01000019.1"/>
</dbReference>
<keyword evidence="4" id="KW-1185">Reference proteome</keyword>
<name>A0A0W0ZEZ6_9GAMM</name>
<dbReference type="Pfam" id="PF01535">
    <property type="entry name" value="PPR"/>
    <property type="match status" value="7"/>
</dbReference>
<reference evidence="3 4" key="1">
    <citation type="submission" date="2015-11" db="EMBL/GenBank/DDBJ databases">
        <title>Genomic analysis of 38 Legionella species identifies large and diverse effector repertoires.</title>
        <authorList>
            <person name="Burstein D."/>
            <person name="Amaro F."/>
            <person name="Zusman T."/>
            <person name="Lifshitz Z."/>
            <person name="Cohen O."/>
            <person name="Gilbert J.A."/>
            <person name="Pupko T."/>
            <person name="Shuman H.A."/>
            <person name="Segal G."/>
        </authorList>
    </citation>
    <scope>NUCLEOTIDE SEQUENCE [LARGE SCALE GENOMIC DNA]</scope>
    <source>
        <strain evidence="3 4">IMVS3376</strain>
    </source>
</reference>
<dbReference type="EMBL" id="LNYY01000019">
    <property type="protein sequence ID" value="KTD67743.1"/>
    <property type="molecule type" value="Genomic_DNA"/>
</dbReference>
<comment type="caution">
    <text evidence="3">The sequence shown here is derived from an EMBL/GenBank/DDBJ whole genome shotgun (WGS) entry which is preliminary data.</text>
</comment>
<dbReference type="InterPro" id="IPR002885">
    <property type="entry name" value="PPR_rpt"/>
</dbReference>
<evidence type="ECO:0000256" key="1">
    <source>
        <dbReference type="ARBA" id="ARBA00022737"/>
    </source>
</evidence>
<protein>
    <submittedName>
        <fullName evidence="3">PPR repeat protein</fullName>
    </submittedName>
</protein>
<dbReference type="SUPFAM" id="SSF160443">
    <property type="entry name" value="SMR domain-like"/>
    <property type="match status" value="1"/>
</dbReference>
<evidence type="ECO:0000313" key="4">
    <source>
        <dbReference type="Proteomes" id="UP000054926"/>
    </source>
</evidence>
<dbReference type="PATRIC" id="fig|947033.5.peg.962"/>
<dbReference type="NCBIfam" id="TIGR00756">
    <property type="entry name" value="PPR"/>
    <property type="match status" value="2"/>
</dbReference>
<evidence type="ECO:0000313" key="3">
    <source>
        <dbReference type="EMBL" id="KTD67743.1"/>
    </source>
</evidence>
<dbReference type="InterPro" id="IPR036063">
    <property type="entry name" value="Smr_dom_sf"/>
</dbReference>
<proteinExistence type="predicted"/>
<dbReference type="OrthoDB" id="7075872at2"/>
<dbReference type="PANTHER" id="PTHR47936:SF1">
    <property type="entry name" value="PENTATRICOPEPTIDE REPEAT-CONTAINING PROTEIN GUN1, CHLOROPLASTIC"/>
    <property type="match status" value="1"/>
</dbReference>
<dbReference type="STRING" id="947033.Lste_0901"/>
<dbReference type="InterPro" id="IPR011990">
    <property type="entry name" value="TPR-like_helical_dom_sf"/>
</dbReference>
<dbReference type="AlphaFoldDB" id="A0A0W0ZEZ6"/>
<sequence length="559" mass="61298">MKTQVRAIQPNTAAGDFSLVINRLKTKQCFIAKKNFDKYKACGQQLNKARTLNELCLVLNTLLDKDLYPDTVIINILIKKLAQLKQIAHADAVYAISITNNLANVVTHNSMIDATGKNGRIDLALQAYYQATDPEHYVANVVTHSSMIDVAGKNGRIDLALQAYHQAIDPEHYVANVVTHNSMIDAAGKNGRIDLALQAYHQATDPAHDVANVVTHSSMIDAAGKNGRIDLALQAYHQATDPKHDVADVVPHNIMIDAAGKNGRIDLALKAYHQATDPEHYVADVVTHSSMIDAAGRNGRLDLALQAYQKATDPEHYMANVVTHSNMIEAAGKNGRLDLALRAYQKATDPKHYVADVVTHNCMIDVLFMNNQINQAKAIYDNHAKQPLIRKADGIYEIDLHGLNYGVTHIALSEFIDMTPKPLNIRIIYGKGLHSKTDAEIHPIKSATQDVIKNCLQNYDVVLQEETHNFGVAHLSITTKATLKSTSHPNTLSADKGSLAVPTPEKPNTFLSSSMLKPSSQEFIPRGNNSFLLFSPGQNTQTPQATSPKLSSEMSRAKP</sequence>
<feature type="compositionally biased region" description="Polar residues" evidence="2">
    <location>
        <begin position="484"/>
        <end position="493"/>
    </location>
</feature>
<dbReference type="Proteomes" id="UP000054926">
    <property type="component" value="Unassembled WGS sequence"/>
</dbReference>
<dbReference type="Gene3D" id="1.25.40.10">
    <property type="entry name" value="Tetratricopeptide repeat domain"/>
    <property type="match status" value="3"/>
</dbReference>
<dbReference type="SUPFAM" id="SSF81901">
    <property type="entry name" value="HCP-like"/>
    <property type="match status" value="1"/>
</dbReference>
<accession>A0A0W0ZEZ6</accession>
<organism evidence="3 4">
    <name type="scientific">Legionella steelei</name>
    <dbReference type="NCBI Taxonomy" id="947033"/>
    <lineage>
        <taxon>Bacteria</taxon>
        <taxon>Pseudomonadati</taxon>
        <taxon>Pseudomonadota</taxon>
        <taxon>Gammaproteobacteria</taxon>
        <taxon>Legionellales</taxon>
        <taxon>Legionellaceae</taxon>
        <taxon>Legionella</taxon>
    </lineage>
</organism>
<feature type="region of interest" description="Disordered" evidence="2">
    <location>
        <begin position="484"/>
        <end position="505"/>
    </location>
</feature>
<dbReference type="PANTHER" id="PTHR47936">
    <property type="entry name" value="PPR_LONG DOMAIN-CONTAINING PROTEIN"/>
    <property type="match status" value="1"/>
</dbReference>
<dbReference type="SUPFAM" id="SSF48452">
    <property type="entry name" value="TPR-like"/>
    <property type="match status" value="1"/>
</dbReference>